<dbReference type="EMBL" id="JANPWB010000012">
    <property type="protein sequence ID" value="KAJ1116746.1"/>
    <property type="molecule type" value="Genomic_DNA"/>
</dbReference>
<organism evidence="2 3">
    <name type="scientific">Pleurodeles waltl</name>
    <name type="common">Iberian ribbed newt</name>
    <dbReference type="NCBI Taxonomy" id="8319"/>
    <lineage>
        <taxon>Eukaryota</taxon>
        <taxon>Metazoa</taxon>
        <taxon>Chordata</taxon>
        <taxon>Craniata</taxon>
        <taxon>Vertebrata</taxon>
        <taxon>Euteleostomi</taxon>
        <taxon>Amphibia</taxon>
        <taxon>Batrachia</taxon>
        <taxon>Caudata</taxon>
        <taxon>Salamandroidea</taxon>
        <taxon>Salamandridae</taxon>
        <taxon>Pleurodelinae</taxon>
        <taxon>Pleurodeles</taxon>
    </lineage>
</organism>
<keyword evidence="3" id="KW-1185">Reference proteome</keyword>
<dbReference type="AlphaFoldDB" id="A0AAV7NLA6"/>
<proteinExistence type="predicted"/>
<sequence>MGGSRPPGLYPRGRAPGQGRSPGTLPLGQGFIGLQATGIHRRARSRLPRGSRRSLNPLRSPSAMRSARSHPSRVHRVAAVIFFSLPGIGRISARAWDAGSSFVCRLQPAERVAEATLRAVTRKCPRGTSNRRDPTGSVNFWVLEEVLAHQERETRAEDARMTAKRREATQEDNKEARKEKTQQQSNRGRTESPRGAQKQQRARRRRRTRRRKTEDPEVGT</sequence>
<protein>
    <submittedName>
        <fullName evidence="2">Uncharacterized protein</fullName>
    </submittedName>
</protein>
<evidence type="ECO:0000313" key="2">
    <source>
        <dbReference type="EMBL" id="KAJ1116746.1"/>
    </source>
</evidence>
<reference evidence="2" key="1">
    <citation type="journal article" date="2022" name="bioRxiv">
        <title>Sequencing and chromosome-scale assembly of the giantPleurodeles waltlgenome.</title>
        <authorList>
            <person name="Brown T."/>
            <person name="Elewa A."/>
            <person name="Iarovenko S."/>
            <person name="Subramanian E."/>
            <person name="Araus A.J."/>
            <person name="Petzold A."/>
            <person name="Susuki M."/>
            <person name="Suzuki K.-i.T."/>
            <person name="Hayashi T."/>
            <person name="Toyoda A."/>
            <person name="Oliveira C."/>
            <person name="Osipova E."/>
            <person name="Leigh N.D."/>
            <person name="Simon A."/>
            <person name="Yun M.H."/>
        </authorList>
    </citation>
    <scope>NUCLEOTIDE SEQUENCE</scope>
    <source>
        <strain evidence="2">20211129_DDA</strain>
        <tissue evidence="2">Liver</tissue>
    </source>
</reference>
<dbReference type="Proteomes" id="UP001066276">
    <property type="component" value="Chromosome 8"/>
</dbReference>
<name>A0AAV7NLA6_PLEWA</name>
<accession>A0AAV7NLA6</accession>
<evidence type="ECO:0000313" key="3">
    <source>
        <dbReference type="Proteomes" id="UP001066276"/>
    </source>
</evidence>
<evidence type="ECO:0000256" key="1">
    <source>
        <dbReference type="SAM" id="MobiDB-lite"/>
    </source>
</evidence>
<comment type="caution">
    <text evidence="2">The sequence shown here is derived from an EMBL/GenBank/DDBJ whole genome shotgun (WGS) entry which is preliminary data.</text>
</comment>
<gene>
    <name evidence="2" type="ORF">NDU88_004952</name>
</gene>
<feature type="compositionally biased region" description="Low complexity" evidence="1">
    <location>
        <begin position="53"/>
        <end position="62"/>
    </location>
</feature>
<feature type="region of interest" description="Disordered" evidence="1">
    <location>
        <begin position="151"/>
        <end position="220"/>
    </location>
</feature>
<feature type="compositionally biased region" description="Basic and acidic residues" evidence="1">
    <location>
        <begin position="151"/>
        <end position="181"/>
    </location>
</feature>
<feature type="region of interest" description="Disordered" evidence="1">
    <location>
        <begin position="1"/>
        <end position="71"/>
    </location>
</feature>
<feature type="compositionally biased region" description="Basic residues" evidence="1">
    <location>
        <begin position="200"/>
        <end position="211"/>
    </location>
</feature>
<feature type="compositionally biased region" description="Basic residues" evidence="1">
    <location>
        <begin position="39"/>
        <end position="52"/>
    </location>
</feature>